<dbReference type="RefSeq" id="WP_211080996.1">
    <property type="nucleotide sequence ID" value="NZ_CBCSLC010000013.1"/>
</dbReference>
<comment type="caution">
    <text evidence="1">The sequence shown here is derived from an EMBL/GenBank/DDBJ whole genome shotgun (WGS) entry which is preliminary data.</text>
</comment>
<reference evidence="1 2" key="1">
    <citation type="submission" date="2021-03" db="EMBL/GenBank/DDBJ databases">
        <title>Genomic Encyclopedia of Type Strains, Phase IV (KMG-IV): sequencing the most valuable type-strain genomes for metagenomic binning, comparative biology and taxonomic classification.</title>
        <authorList>
            <person name="Goeker M."/>
        </authorList>
    </citation>
    <scope>NUCLEOTIDE SEQUENCE [LARGE SCALE GENOMIC DNA]</scope>
    <source>
        <strain evidence="1 2">DSM 21292</strain>
    </source>
</reference>
<protein>
    <submittedName>
        <fullName evidence="1">Uncharacterized protein</fullName>
    </submittedName>
</protein>
<proteinExistence type="predicted"/>
<keyword evidence="2" id="KW-1185">Reference proteome</keyword>
<evidence type="ECO:0000313" key="2">
    <source>
        <dbReference type="Proteomes" id="UP000810207"/>
    </source>
</evidence>
<organism evidence="1 2">
    <name type="scientific">Paenibacillus xylanexedens</name>
    <dbReference type="NCBI Taxonomy" id="528191"/>
    <lineage>
        <taxon>Bacteria</taxon>
        <taxon>Bacillati</taxon>
        <taxon>Bacillota</taxon>
        <taxon>Bacilli</taxon>
        <taxon>Bacillales</taxon>
        <taxon>Paenibacillaceae</taxon>
        <taxon>Paenibacillus</taxon>
    </lineage>
</organism>
<dbReference type="EMBL" id="JAGIKV010000001">
    <property type="protein sequence ID" value="MBP2243832.1"/>
    <property type="molecule type" value="Genomic_DNA"/>
</dbReference>
<evidence type="ECO:0000313" key="1">
    <source>
        <dbReference type="EMBL" id="MBP2243832.1"/>
    </source>
</evidence>
<sequence>MSMQQLKETMQLLHKGGAVPLNVVEAANGLLAQMDEYGTLIEQQGKEMIRLQQLANKQGKELEEVRKDYIGRQRVMDYLKKLYMNKRHEYYEARNAQTTRDAEIQMRLISEIQTEFKEIPHFDYVKYMRSLGQEGEGNQ</sequence>
<dbReference type="Proteomes" id="UP000810207">
    <property type="component" value="Unassembled WGS sequence"/>
</dbReference>
<name>A0ABS4RLQ8_PAEXY</name>
<accession>A0ABS4RLQ8</accession>
<gene>
    <name evidence="1" type="ORF">J2Z28_000437</name>
</gene>